<gene>
    <name evidence="5" type="ORF">E6C70_06290</name>
</gene>
<evidence type="ECO:0000256" key="3">
    <source>
        <dbReference type="ARBA" id="ARBA00023211"/>
    </source>
</evidence>
<dbReference type="InterPro" id="IPR023696">
    <property type="entry name" value="Ureohydrolase_dom_sf"/>
</dbReference>
<dbReference type="SUPFAM" id="SSF52768">
    <property type="entry name" value="Arginase/deacetylase"/>
    <property type="match status" value="1"/>
</dbReference>
<dbReference type="OrthoDB" id="7331788at2"/>
<accession>A0A4S4FXA3</accession>
<dbReference type="PROSITE" id="PS51409">
    <property type="entry name" value="ARGINASE_2"/>
    <property type="match status" value="1"/>
</dbReference>
<organism evidence="5 6">
    <name type="scientific">Orlajensenia flava</name>
    <dbReference type="NCBI Taxonomy" id="2565934"/>
    <lineage>
        <taxon>Bacteria</taxon>
        <taxon>Bacillati</taxon>
        <taxon>Actinomycetota</taxon>
        <taxon>Actinomycetes</taxon>
        <taxon>Micrococcales</taxon>
        <taxon>Microbacteriaceae</taxon>
        <taxon>Orlajensenia</taxon>
    </lineage>
</organism>
<keyword evidence="3" id="KW-0464">Manganese</keyword>
<dbReference type="PANTHER" id="PTHR43782:SF3">
    <property type="entry name" value="ARGINASE"/>
    <property type="match status" value="1"/>
</dbReference>
<dbReference type="CDD" id="cd09999">
    <property type="entry name" value="Arginase-like_1"/>
    <property type="match status" value="1"/>
</dbReference>
<keyword evidence="6" id="KW-1185">Reference proteome</keyword>
<dbReference type="PANTHER" id="PTHR43782">
    <property type="entry name" value="ARGINASE"/>
    <property type="match status" value="1"/>
</dbReference>
<name>A0A4S4FXA3_9MICO</name>
<comment type="similarity">
    <text evidence="4">Belongs to the arginase family.</text>
</comment>
<dbReference type="EMBL" id="SSSN01000003">
    <property type="protein sequence ID" value="THG35640.1"/>
    <property type="molecule type" value="Genomic_DNA"/>
</dbReference>
<reference evidence="5 6" key="1">
    <citation type="submission" date="2019-04" db="EMBL/GenBank/DDBJ databases">
        <authorList>
            <person name="Jiang L."/>
        </authorList>
    </citation>
    <scope>NUCLEOTIDE SEQUENCE [LARGE SCALE GENOMIC DNA]</scope>
    <source>
        <strain evidence="5 6">YIM 131861</strain>
    </source>
</reference>
<evidence type="ECO:0000256" key="4">
    <source>
        <dbReference type="PROSITE-ProRule" id="PRU00742"/>
    </source>
</evidence>
<dbReference type="Pfam" id="PF00491">
    <property type="entry name" value="Arginase"/>
    <property type="match status" value="1"/>
</dbReference>
<dbReference type="GO" id="GO:0004053">
    <property type="term" value="F:arginase activity"/>
    <property type="evidence" value="ECO:0007669"/>
    <property type="project" value="TreeGrafter"/>
</dbReference>
<evidence type="ECO:0000313" key="5">
    <source>
        <dbReference type="EMBL" id="THG35640.1"/>
    </source>
</evidence>
<dbReference type="PRINTS" id="PR00116">
    <property type="entry name" value="ARGINASE"/>
</dbReference>
<dbReference type="InterPro" id="IPR006035">
    <property type="entry name" value="Ureohydrolase"/>
</dbReference>
<keyword evidence="1" id="KW-0479">Metal-binding</keyword>
<evidence type="ECO:0000256" key="2">
    <source>
        <dbReference type="ARBA" id="ARBA00022801"/>
    </source>
</evidence>
<dbReference type="GO" id="GO:0030145">
    <property type="term" value="F:manganese ion binding"/>
    <property type="evidence" value="ECO:0007669"/>
    <property type="project" value="TreeGrafter"/>
</dbReference>
<proteinExistence type="inferred from homology"/>
<comment type="caution">
    <text evidence="5">The sequence shown here is derived from an EMBL/GenBank/DDBJ whole genome shotgun (WGS) entry which is preliminary data.</text>
</comment>
<keyword evidence="2" id="KW-0378">Hydrolase</keyword>
<dbReference type="AlphaFoldDB" id="A0A4S4FXA3"/>
<dbReference type="Proteomes" id="UP000307380">
    <property type="component" value="Unassembled WGS sequence"/>
</dbReference>
<dbReference type="Gene3D" id="3.40.800.10">
    <property type="entry name" value="Ureohydrolase domain"/>
    <property type="match status" value="1"/>
</dbReference>
<dbReference type="GO" id="GO:0005829">
    <property type="term" value="C:cytosol"/>
    <property type="evidence" value="ECO:0007669"/>
    <property type="project" value="TreeGrafter"/>
</dbReference>
<protein>
    <submittedName>
        <fullName evidence="5">Arginase family protein</fullName>
    </submittedName>
</protein>
<dbReference type="RefSeq" id="WP_136423266.1">
    <property type="nucleotide sequence ID" value="NZ_SSSN01000003.1"/>
</dbReference>
<sequence length="273" mass="27893">MAATFVVIPQWQGSVSARAMRLADGADAIRGDLPASATRVVEVPVGAGEALGTGVHRYSSLLRVAEHAREELAAVAGQAVVIGGDCAVTLPAIERALATDADTTVLWFDAHPDLNTAETSPSGAFGGMVLRALLGDGPEDLVPLTPLSPARVVLCGVRDIDPGEEEYLQNAGITLLDVDQLTDADALLAALGDTSSVYLHIDLDVLDPATIAGLDYPMPFGLSVESLTALIAAVKGRASVLGATIAGFAPASPADAADDLPSILRIIGAITRG</sequence>
<evidence type="ECO:0000256" key="1">
    <source>
        <dbReference type="ARBA" id="ARBA00022723"/>
    </source>
</evidence>
<evidence type="ECO:0000313" key="6">
    <source>
        <dbReference type="Proteomes" id="UP000307380"/>
    </source>
</evidence>